<evidence type="ECO:0000313" key="6">
    <source>
        <dbReference type="RefSeq" id="XP_015086985.1"/>
    </source>
</evidence>
<comment type="similarity">
    <text evidence="1">Belongs to the eukaryotic ribosomal protein eS21 family.</text>
</comment>
<dbReference type="GeneID" id="107030101"/>
<dbReference type="Proteomes" id="UP000694930">
    <property type="component" value="Chromosome 9"/>
</dbReference>
<dbReference type="Gene3D" id="3.30.1230.20">
    <property type="match status" value="1"/>
</dbReference>
<gene>
    <name evidence="6" type="primary">LOC107030101</name>
</gene>
<evidence type="ECO:0000256" key="1">
    <source>
        <dbReference type="ARBA" id="ARBA00010228"/>
    </source>
</evidence>
<name>A0ABM1HKY0_SOLPN</name>
<dbReference type="RefSeq" id="XP_015086985.1">
    <property type="nucleotide sequence ID" value="XM_015231499.1"/>
</dbReference>
<dbReference type="PANTHER" id="PTHR10442">
    <property type="entry name" value="40S RIBOSOMAL PROTEIN S21"/>
    <property type="match status" value="1"/>
</dbReference>
<reference evidence="5" key="1">
    <citation type="journal article" date="2014" name="Nat. Genet.">
        <title>The genome of the stress-tolerant wild tomato species Solanum pennellii.</title>
        <authorList>
            <person name="Bolger A."/>
            <person name="Scossa F."/>
            <person name="Bolger M.E."/>
            <person name="Lanz C."/>
            <person name="Maumus F."/>
            <person name="Tohge T."/>
            <person name="Quesneville H."/>
            <person name="Alseekh S."/>
            <person name="Sorensen I."/>
            <person name="Lichtenstein G."/>
            <person name="Fich E.A."/>
            <person name="Conte M."/>
            <person name="Keller H."/>
            <person name="Schneeberger K."/>
            <person name="Schwacke R."/>
            <person name="Ofner I."/>
            <person name="Vrebalov J."/>
            <person name="Xu Y."/>
            <person name="Osorio S."/>
            <person name="Aflitos S.A."/>
            <person name="Schijlen E."/>
            <person name="Jimenez-Gomez J.M."/>
            <person name="Ryngajllo M."/>
            <person name="Kimura S."/>
            <person name="Kumar R."/>
            <person name="Koenig D."/>
            <person name="Headland L.R."/>
            <person name="Maloof J.N."/>
            <person name="Sinha N."/>
            <person name="van Ham R.C."/>
            <person name="Lankhorst R.K."/>
            <person name="Mao L."/>
            <person name="Vogel A."/>
            <person name="Arsova B."/>
            <person name="Panstruga R."/>
            <person name="Fei Z."/>
            <person name="Rose J.K."/>
            <person name="Zamir D."/>
            <person name="Carrari F."/>
            <person name="Giovannoni J.J."/>
            <person name="Weigel D."/>
            <person name="Usadel B."/>
            <person name="Fernie A.R."/>
        </authorList>
    </citation>
    <scope>NUCLEOTIDE SEQUENCE [LARGE SCALE GENOMIC DNA]</scope>
    <source>
        <strain evidence="5">cv. LA0716</strain>
    </source>
</reference>
<evidence type="ECO:0000313" key="5">
    <source>
        <dbReference type="Proteomes" id="UP000694930"/>
    </source>
</evidence>
<organism evidence="5 6">
    <name type="scientific">Solanum pennellii</name>
    <name type="common">Tomato</name>
    <name type="synonym">Lycopersicon pennellii</name>
    <dbReference type="NCBI Taxonomy" id="28526"/>
    <lineage>
        <taxon>Eukaryota</taxon>
        <taxon>Viridiplantae</taxon>
        <taxon>Streptophyta</taxon>
        <taxon>Embryophyta</taxon>
        <taxon>Tracheophyta</taxon>
        <taxon>Spermatophyta</taxon>
        <taxon>Magnoliopsida</taxon>
        <taxon>eudicotyledons</taxon>
        <taxon>Gunneridae</taxon>
        <taxon>Pentapetalae</taxon>
        <taxon>asterids</taxon>
        <taxon>lamiids</taxon>
        <taxon>Solanales</taxon>
        <taxon>Solanaceae</taxon>
        <taxon>Solanoideae</taxon>
        <taxon>Solaneae</taxon>
        <taxon>Solanum</taxon>
        <taxon>Solanum subgen. Lycopersicon</taxon>
    </lineage>
</organism>
<feature type="compositionally biased region" description="Polar residues" evidence="4">
    <location>
        <begin position="49"/>
        <end position="68"/>
    </location>
</feature>
<dbReference type="InterPro" id="IPR001931">
    <property type="entry name" value="Ribosomal_eS21"/>
</dbReference>
<keyword evidence="5" id="KW-1185">Reference proteome</keyword>
<evidence type="ECO:0000256" key="4">
    <source>
        <dbReference type="SAM" id="MobiDB-lite"/>
    </source>
</evidence>
<keyword evidence="3" id="KW-0687">Ribonucleoprotein</keyword>
<proteinExistence type="inferred from homology"/>
<accession>A0ABM1HKY0</accession>
<evidence type="ECO:0000256" key="2">
    <source>
        <dbReference type="ARBA" id="ARBA00022980"/>
    </source>
</evidence>
<reference evidence="6" key="2">
    <citation type="submission" date="2025-08" db="UniProtKB">
        <authorList>
            <consortium name="RefSeq"/>
        </authorList>
    </citation>
    <scope>IDENTIFICATION</scope>
</reference>
<evidence type="ECO:0000256" key="3">
    <source>
        <dbReference type="ARBA" id="ARBA00023274"/>
    </source>
</evidence>
<dbReference type="InterPro" id="IPR038579">
    <property type="entry name" value="Ribosomal_eS21_sf"/>
</dbReference>
<protein>
    <submittedName>
        <fullName evidence="6">Uncharacterized protein LOC107030101</fullName>
    </submittedName>
</protein>
<feature type="region of interest" description="Disordered" evidence="4">
    <location>
        <begin position="1"/>
        <end position="78"/>
    </location>
</feature>
<dbReference type="Pfam" id="PF01249">
    <property type="entry name" value="Ribosomal_S21e"/>
    <property type="match status" value="1"/>
</dbReference>
<sequence length="173" mass="19347">MYDSKDEGPPIKNPQGTGLGPKTKNLWSQEIQEISAKQGLSPRGRKQDIQASQHHPCTSETSSRPMTKSKSKEPFANNNQLNIVRMQLQMDNAISNDNATVKMQNDEGQNMDLYIPRKFSATNRLITSKDHAFVQLNVGHLDESGRYTGQFTTYAFFGLIQTQGDADSALDRI</sequence>
<keyword evidence="2" id="KW-0689">Ribosomal protein</keyword>